<feature type="domain" description="DUF1559" evidence="2">
    <location>
        <begin position="26"/>
        <end position="126"/>
    </location>
</feature>
<proteinExistence type="predicted"/>
<evidence type="ECO:0000256" key="1">
    <source>
        <dbReference type="SAM" id="SignalP"/>
    </source>
</evidence>
<protein>
    <recommendedName>
        <fullName evidence="2">DUF1559 domain-containing protein</fullName>
    </recommendedName>
</protein>
<feature type="signal peptide" evidence="1">
    <location>
        <begin position="1"/>
        <end position="24"/>
    </location>
</feature>
<dbReference type="InterPro" id="IPR011453">
    <property type="entry name" value="DUF1559"/>
</dbReference>
<name>A0A518GH67_9BACT</name>
<dbReference type="PANTHER" id="PTHR30093">
    <property type="entry name" value="GENERAL SECRETION PATHWAY PROTEIN G"/>
    <property type="match status" value="1"/>
</dbReference>
<dbReference type="AlphaFoldDB" id="A0A518GH67"/>
<feature type="chain" id="PRO_5022127038" description="DUF1559 domain-containing protein" evidence="1">
    <location>
        <begin position="25"/>
        <end position="245"/>
    </location>
</feature>
<dbReference type="Pfam" id="PF07596">
    <property type="entry name" value="SBP_bac_10"/>
    <property type="match status" value="1"/>
</dbReference>
<reference evidence="3 4" key="1">
    <citation type="submission" date="2019-02" db="EMBL/GenBank/DDBJ databases">
        <title>Deep-cultivation of Planctomycetes and their phenomic and genomic characterization uncovers novel biology.</title>
        <authorList>
            <person name="Wiegand S."/>
            <person name="Jogler M."/>
            <person name="Boedeker C."/>
            <person name="Pinto D."/>
            <person name="Vollmers J."/>
            <person name="Rivas-Marin E."/>
            <person name="Kohn T."/>
            <person name="Peeters S.H."/>
            <person name="Heuer A."/>
            <person name="Rast P."/>
            <person name="Oberbeckmann S."/>
            <person name="Bunk B."/>
            <person name="Jeske O."/>
            <person name="Meyerdierks A."/>
            <person name="Storesund J.E."/>
            <person name="Kallscheuer N."/>
            <person name="Luecker S."/>
            <person name="Lage O.M."/>
            <person name="Pohl T."/>
            <person name="Merkel B.J."/>
            <person name="Hornburger P."/>
            <person name="Mueller R.-W."/>
            <person name="Bruemmer F."/>
            <person name="Labrenz M."/>
            <person name="Spormann A.M."/>
            <person name="Op den Camp H."/>
            <person name="Overmann J."/>
            <person name="Amann R."/>
            <person name="Jetten M.S.M."/>
            <person name="Mascher T."/>
            <person name="Medema M.H."/>
            <person name="Devos D.P."/>
            <person name="Kaster A.-K."/>
            <person name="Ovreas L."/>
            <person name="Rohde M."/>
            <person name="Galperin M.Y."/>
            <person name="Jogler C."/>
        </authorList>
    </citation>
    <scope>NUCLEOTIDE SEQUENCE [LARGE SCALE GENOMIC DNA]</scope>
    <source>
        <strain evidence="3 4">Q31a</strain>
    </source>
</reference>
<sequence length="245" mass="27068" precursor="true">MRCSLKNLFLAVLCAAIGFTLLKAVQTAQRAALKMNSHSPLNQLSLALHNYHGVYGCFPPACITDARGRPMHSWRILVLPYMEERPLYENYDFNEPWDGPNNSLLAKQMPRMFHSPTEPQSSEFTNIVAISGDGTTFPSDRSTSLTDILDGPENTILLTEISESEVPWLKPQDLDAANLAVGPPLAPELSISAASWRRPMIVFADSIHAYTVQQGISIEELRALTTIAGNESTTKSKLLEQGDLR</sequence>
<dbReference type="OrthoDB" id="285651at2"/>
<dbReference type="RefSeq" id="WP_145086076.1">
    <property type="nucleotide sequence ID" value="NZ_CP036298.1"/>
</dbReference>
<dbReference type="PANTHER" id="PTHR30093:SF2">
    <property type="entry name" value="TYPE II SECRETION SYSTEM PROTEIN H"/>
    <property type="match status" value="1"/>
</dbReference>
<gene>
    <name evidence="3" type="ORF">Q31a_63200</name>
</gene>
<accession>A0A518GH67</accession>
<keyword evidence="4" id="KW-1185">Reference proteome</keyword>
<evidence type="ECO:0000313" key="3">
    <source>
        <dbReference type="EMBL" id="QDV27927.1"/>
    </source>
</evidence>
<organism evidence="3 4">
    <name type="scientific">Aureliella helgolandensis</name>
    <dbReference type="NCBI Taxonomy" id="2527968"/>
    <lineage>
        <taxon>Bacteria</taxon>
        <taxon>Pseudomonadati</taxon>
        <taxon>Planctomycetota</taxon>
        <taxon>Planctomycetia</taxon>
        <taxon>Pirellulales</taxon>
        <taxon>Pirellulaceae</taxon>
        <taxon>Aureliella</taxon>
    </lineage>
</organism>
<keyword evidence="1" id="KW-0732">Signal</keyword>
<evidence type="ECO:0000259" key="2">
    <source>
        <dbReference type="Pfam" id="PF07596"/>
    </source>
</evidence>
<dbReference type="EMBL" id="CP036298">
    <property type="protein sequence ID" value="QDV27927.1"/>
    <property type="molecule type" value="Genomic_DNA"/>
</dbReference>
<evidence type="ECO:0000313" key="4">
    <source>
        <dbReference type="Proteomes" id="UP000318017"/>
    </source>
</evidence>
<dbReference type="Proteomes" id="UP000318017">
    <property type="component" value="Chromosome"/>
</dbReference>
<dbReference type="KEGG" id="ahel:Q31a_63200"/>